<proteinExistence type="predicted"/>
<dbReference type="RefSeq" id="YP_004821368.1">
    <property type="nucleotide sequence ID" value="NC_015960.1"/>
</dbReference>
<accession>G3EI93</accession>
<dbReference type="PANTHER" id="PTHR24189:SF50">
    <property type="entry name" value="ANKYRIN REPEAT AND SOCS BOX PROTEIN 2"/>
    <property type="match status" value="1"/>
</dbReference>
<protein>
    <submittedName>
        <fullName evidence="4">Ankyrin-like protein</fullName>
    </submittedName>
</protein>
<dbReference type="InterPro" id="IPR036770">
    <property type="entry name" value="Ankyrin_rpt-contain_sf"/>
</dbReference>
<dbReference type="SUPFAM" id="SSF48403">
    <property type="entry name" value="Ankyrin repeat"/>
    <property type="match status" value="2"/>
</dbReference>
<dbReference type="EMBL" id="HQ849551">
    <property type="protein sequence ID" value="AEN03604.1"/>
    <property type="molecule type" value="Genomic_DNA"/>
</dbReference>
<dbReference type="Gene3D" id="1.25.40.20">
    <property type="entry name" value="Ankyrin repeat-containing domain"/>
    <property type="match status" value="2"/>
</dbReference>
<dbReference type="PROSITE" id="PS50297">
    <property type="entry name" value="ANK_REP_REGION"/>
    <property type="match status" value="1"/>
</dbReference>
<dbReference type="PANTHER" id="PTHR24189">
    <property type="entry name" value="MYOTROPHIN"/>
    <property type="match status" value="1"/>
</dbReference>
<keyword evidence="5" id="KW-1185">Reference proteome</keyword>
<evidence type="ECO:0000256" key="2">
    <source>
        <dbReference type="ARBA" id="ARBA00023043"/>
    </source>
</evidence>
<organism evidence="4 5">
    <name type="scientific">Yokapox virus</name>
    <dbReference type="NCBI Taxonomy" id="1076255"/>
    <lineage>
        <taxon>Viruses</taxon>
        <taxon>Varidnaviria</taxon>
        <taxon>Bamfordvirae</taxon>
        <taxon>Nucleocytoviricota</taxon>
        <taxon>Pokkesviricetes</taxon>
        <taxon>Chitovirales</taxon>
        <taxon>Poxviridae</taxon>
        <taxon>Chordopoxvirinae</taxon>
        <taxon>Centapoxvirus</taxon>
        <taxon>Centapoxvirus yokapox</taxon>
    </lineage>
</organism>
<dbReference type="OrthoDB" id="3159at10239"/>
<dbReference type="InterPro" id="IPR050745">
    <property type="entry name" value="Multifunctional_regulatory"/>
</dbReference>
<reference evidence="4 5" key="1">
    <citation type="journal article" date="2011" name="J. Virol.">
        <title>The genome of yoka poxvirus.</title>
        <authorList>
            <person name="Zhao G."/>
            <person name="Droit L."/>
            <person name="Tesh R.B."/>
            <person name="Popov V.L."/>
            <person name="Little N.S."/>
            <person name="Upton C."/>
            <person name="Virgin H.W."/>
            <person name="Wang D."/>
        </authorList>
    </citation>
    <scope>NUCLEOTIDE SEQUENCE [LARGE SCALE GENOMIC DNA]</scope>
    <source>
        <strain evidence="4">DakArB 4268</strain>
    </source>
</reference>
<evidence type="ECO:0000256" key="1">
    <source>
        <dbReference type="ARBA" id="ARBA00022737"/>
    </source>
</evidence>
<evidence type="ECO:0000313" key="5">
    <source>
        <dbReference type="Proteomes" id="UP000164653"/>
    </source>
</evidence>
<dbReference type="SMART" id="SM00248">
    <property type="entry name" value="ANK"/>
    <property type="match status" value="7"/>
</dbReference>
<dbReference type="Pfam" id="PF00023">
    <property type="entry name" value="Ank"/>
    <property type="match status" value="2"/>
</dbReference>
<keyword evidence="1" id="KW-0677">Repeat</keyword>
<dbReference type="KEGG" id="vg:11107158"/>
<gene>
    <name evidence="4" type="ORF">YKV015c</name>
</gene>
<name>G3EI93_9POXV</name>
<dbReference type="GeneID" id="11107158"/>
<keyword evidence="2 3" id="KW-0040">ANK repeat</keyword>
<feature type="repeat" description="ANK" evidence="3">
    <location>
        <begin position="83"/>
        <end position="115"/>
    </location>
</feature>
<evidence type="ECO:0000256" key="3">
    <source>
        <dbReference type="PROSITE-ProRule" id="PRU00023"/>
    </source>
</evidence>
<evidence type="ECO:0000313" key="4">
    <source>
        <dbReference type="EMBL" id="AEN03604.1"/>
    </source>
</evidence>
<dbReference type="PROSITE" id="PS50088">
    <property type="entry name" value="ANK_REPEAT"/>
    <property type="match status" value="1"/>
</dbReference>
<dbReference type="Proteomes" id="UP000164653">
    <property type="component" value="Segment"/>
</dbReference>
<sequence>MMQSNILEEFNIRNITPNYAEYFLSVYATSDNKDINIFNYILNITQPSGYYILHVYCGVKNIDKCFIESIIKKGYNVNEKNYDGNYPLHIASKINNNHVIEILLKNGADPNACDKENRTPIYYLSGNDDEVINKIKLLVDNGALLNSSVDNNGCGPLLACIDPSERVFNKMMSIGFESKIMDKFGRNNIQRHIIYSDNPSASTISMMIDNGINPAKPDNDGNTPLHSICYKNANKYSKIIDILLQFNDVNKYNKYGDTPLTVLVKTLSTKYIFKKLIEKCNVIDDQLINVCIEYDRCDLLDIITLTGKKPIKSDKFISGIKTGSFRCIKYLFKNGIYDKNALYYAVISEYEILVDYLLFNRFSVDVLIDGNTCISECVRLNNNVLLSKLMLHNPTPKTMYYTLRAIKKHKLDKYLIMPYMAYFVIMRPEFCKIKKYYMYYKKFVIDLVHANVSYDVFGSDTDNDNDIDNDS</sequence>
<dbReference type="InterPro" id="IPR002110">
    <property type="entry name" value="Ankyrin_rpt"/>
</dbReference>